<evidence type="ECO:0000313" key="2">
    <source>
        <dbReference type="EMBL" id="KAG9238889.1"/>
    </source>
</evidence>
<reference evidence="2" key="1">
    <citation type="journal article" date="2021" name="IMA Fungus">
        <title>Genomic characterization of three marine fungi, including Emericellopsis atlantica sp. nov. with signatures of a generalist lifestyle and marine biomass degradation.</title>
        <authorList>
            <person name="Hagestad O.C."/>
            <person name="Hou L."/>
            <person name="Andersen J.H."/>
            <person name="Hansen E.H."/>
            <person name="Altermark B."/>
            <person name="Li C."/>
            <person name="Kuhnert E."/>
            <person name="Cox R.J."/>
            <person name="Crous P.W."/>
            <person name="Spatafora J.W."/>
            <person name="Lail K."/>
            <person name="Amirebrahimi M."/>
            <person name="Lipzen A."/>
            <person name="Pangilinan J."/>
            <person name="Andreopoulos W."/>
            <person name="Hayes R.D."/>
            <person name="Ng V."/>
            <person name="Grigoriev I.V."/>
            <person name="Jackson S.A."/>
            <person name="Sutton T.D.S."/>
            <person name="Dobson A.D.W."/>
            <person name="Rama T."/>
        </authorList>
    </citation>
    <scope>NUCLEOTIDE SEQUENCE</scope>
    <source>
        <strain evidence="2">TRa018bII</strain>
    </source>
</reference>
<evidence type="ECO:0000256" key="1">
    <source>
        <dbReference type="SAM" id="MobiDB-lite"/>
    </source>
</evidence>
<organism evidence="2 3">
    <name type="scientific">Amylocarpus encephaloides</name>
    <dbReference type="NCBI Taxonomy" id="45428"/>
    <lineage>
        <taxon>Eukaryota</taxon>
        <taxon>Fungi</taxon>
        <taxon>Dikarya</taxon>
        <taxon>Ascomycota</taxon>
        <taxon>Pezizomycotina</taxon>
        <taxon>Leotiomycetes</taxon>
        <taxon>Helotiales</taxon>
        <taxon>Helotiales incertae sedis</taxon>
        <taxon>Amylocarpus</taxon>
    </lineage>
</organism>
<keyword evidence="3" id="KW-1185">Reference proteome</keyword>
<comment type="caution">
    <text evidence="2">The sequence shown here is derived from an EMBL/GenBank/DDBJ whole genome shotgun (WGS) entry which is preliminary data.</text>
</comment>
<feature type="region of interest" description="Disordered" evidence="1">
    <location>
        <begin position="54"/>
        <end position="142"/>
    </location>
</feature>
<sequence>MLHPRVPKRVRSWDVTSHRRRCRICEWICGHRIKCSNTSILLSIFQVAAYISSPPPPHPHPHPLPSPSFQKCTSTTSPSQSSSQHPQPTPSCVPPCNPSTPWQAAAEPSPSPPTAKDTVEAVRTPSLPFDPMEQVPKQSDLECRHRSLLERTGEIHV</sequence>
<evidence type="ECO:0000313" key="3">
    <source>
        <dbReference type="Proteomes" id="UP000824998"/>
    </source>
</evidence>
<proteinExistence type="predicted"/>
<dbReference type="AlphaFoldDB" id="A0A9P8C9J4"/>
<feature type="compositionally biased region" description="Pro residues" evidence="1">
    <location>
        <begin position="87"/>
        <end position="98"/>
    </location>
</feature>
<dbReference type="Proteomes" id="UP000824998">
    <property type="component" value="Unassembled WGS sequence"/>
</dbReference>
<name>A0A9P8C9J4_9HELO</name>
<feature type="compositionally biased region" description="Low complexity" evidence="1">
    <location>
        <begin position="73"/>
        <end position="86"/>
    </location>
</feature>
<gene>
    <name evidence="2" type="ORF">BJ875DRAFT_286167</name>
</gene>
<feature type="compositionally biased region" description="Pro residues" evidence="1">
    <location>
        <begin position="54"/>
        <end position="66"/>
    </location>
</feature>
<dbReference type="EMBL" id="MU251364">
    <property type="protein sequence ID" value="KAG9238889.1"/>
    <property type="molecule type" value="Genomic_DNA"/>
</dbReference>
<accession>A0A9P8C9J4</accession>
<protein>
    <submittedName>
        <fullName evidence="2">Uncharacterized protein</fullName>
    </submittedName>
</protein>